<dbReference type="Proteomes" id="UP001430377">
    <property type="component" value="Unassembled WGS sequence"/>
</dbReference>
<comment type="similarity">
    <text evidence="2">Belongs to the bacterial solute-binding protein 1 family.</text>
</comment>
<evidence type="ECO:0000256" key="4">
    <source>
        <dbReference type="ARBA" id="ARBA00022729"/>
    </source>
</evidence>
<dbReference type="Pfam" id="PF13416">
    <property type="entry name" value="SBP_bac_8"/>
    <property type="match status" value="1"/>
</dbReference>
<evidence type="ECO:0000256" key="1">
    <source>
        <dbReference type="ARBA" id="ARBA00004196"/>
    </source>
</evidence>
<dbReference type="EMBL" id="RKLR01000003">
    <property type="protein sequence ID" value="MBX0323246.1"/>
    <property type="molecule type" value="Genomic_DNA"/>
</dbReference>
<evidence type="ECO:0000256" key="2">
    <source>
        <dbReference type="ARBA" id="ARBA00008520"/>
    </source>
</evidence>
<dbReference type="AlphaFoldDB" id="A0AAW4PPV4"/>
<dbReference type="SUPFAM" id="SSF53850">
    <property type="entry name" value="Periplasmic binding protein-like II"/>
    <property type="match status" value="1"/>
</dbReference>
<evidence type="ECO:0000313" key="6">
    <source>
        <dbReference type="Proteomes" id="UP001430377"/>
    </source>
</evidence>
<protein>
    <submittedName>
        <fullName evidence="5">ABC transporter substrate-binding protein</fullName>
    </submittedName>
</protein>
<dbReference type="InterPro" id="IPR050490">
    <property type="entry name" value="Bact_solute-bd_prot1"/>
</dbReference>
<evidence type="ECO:0000313" key="5">
    <source>
        <dbReference type="EMBL" id="MBX0323246.1"/>
    </source>
</evidence>
<proteinExistence type="inferred from homology"/>
<keyword evidence="4" id="KW-0732">Signal</keyword>
<keyword evidence="3" id="KW-0813">Transport</keyword>
<accession>A0AAW4PPV4</accession>
<dbReference type="InterPro" id="IPR006059">
    <property type="entry name" value="SBP"/>
</dbReference>
<sequence length="398" mass="43709">MSRSTSVGGGESGELLHRLVGGDGGAALDALLDGFGQRHPEVSMRDVADENLSLEVKSRILKESPPDVWIEWPGKNLQPYDDAAVLGDVTSVWEDTDMERYYLDGPRNAAKFDGVYRAVPLNIHRINNLFYDVEQAEALGVDPAAIDSPRAFAEELQRIDAETDQTGMLFPMKNPWTVLQMWETVLLGEHGHDTYRRVTDDAAAAHRRAIVDALDIVGQYAEVATEDRLYTSLTDANERFVDGESVFFHQGDWAAGAYTESPEFDYGTDWDHVPFPGTDGLYAMNMDAVIAASVTDDSEAVSTFLSYVGSADGQRRFNQKKGSIPPRTDVDTSAFTPFLQEQQSAFQQSASQPLSITHGLGVRPDQLIELKTAMSTFVSSWDSEAVADDVVAALDRSA</sequence>
<comment type="subcellular location">
    <subcellularLocation>
        <location evidence="1">Cell envelope</location>
    </subcellularLocation>
</comment>
<name>A0AAW4PPV4_9EURY</name>
<keyword evidence="6" id="KW-1185">Reference proteome</keyword>
<dbReference type="Gene3D" id="3.40.190.10">
    <property type="entry name" value="Periplasmic binding protein-like II"/>
    <property type="match status" value="2"/>
</dbReference>
<gene>
    <name evidence="5" type="ORF">EGH21_09410</name>
</gene>
<organism evidence="5 6">
    <name type="scientific">Haloarcula rubra</name>
    <dbReference type="NCBI Taxonomy" id="2487747"/>
    <lineage>
        <taxon>Archaea</taxon>
        <taxon>Methanobacteriati</taxon>
        <taxon>Methanobacteriota</taxon>
        <taxon>Stenosarchaea group</taxon>
        <taxon>Halobacteria</taxon>
        <taxon>Halobacteriales</taxon>
        <taxon>Haloarculaceae</taxon>
        <taxon>Haloarcula</taxon>
    </lineage>
</organism>
<dbReference type="PANTHER" id="PTHR43649:SF28">
    <property type="entry name" value="BINDING PROTEIN COMPONENT OF ABC SUGAR TRANSPORTER-RELATED"/>
    <property type="match status" value="1"/>
</dbReference>
<dbReference type="PANTHER" id="PTHR43649">
    <property type="entry name" value="ARABINOSE-BINDING PROTEIN-RELATED"/>
    <property type="match status" value="1"/>
</dbReference>
<evidence type="ECO:0000256" key="3">
    <source>
        <dbReference type="ARBA" id="ARBA00022448"/>
    </source>
</evidence>
<dbReference type="RefSeq" id="WP_220618222.1">
    <property type="nucleotide sequence ID" value="NZ_RKLR01000003.1"/>
</dbReference>
<reference evidence="5 6" key="1">
    <citation type="submission" date="2021-06" db="EMBL/GenBank/DDBJ databases">
        <title>Halomicroarcula sp. a new haloarchaeum isolated from saline soil.</title>
        <authorList>
            <person name="Duran-Viseras A."/>
            <person name="Sanchez-Porro C."/>
            <person name="Ventosa A."/>
        </authorList>
    </citation>
    <scope>NUCLEOTIDE SEQUENCE [LARGE SCALE GENOMIC DNA]</scope>
    <source>
        <strain evidence="5 6">F13</strain>
    </source>
</reference>
<comment type="caution">
    <text evidence="5">The sequence shown here is derived from an EMBL/GenBank/DDBJ whole genome shotgun (WGS) entry which is preliminary data.</text>
</comment>